<accession>A0AAW7M9R8</accession>
<sequence length="96" mass="9938">MHPVAKRCLIWAGVLLAVGVLMSVYGTNLLVWFQDVVGFNAEPALHVFGIVTAVLHNFAMPLAAALVGAAVVIQTLAPRGAADAAARTDARATESA</sequence>
<evidence type="ECO:0000313" key="4">
    <source>
        <dbReference type="Proteomes" id="UP001172737"/>
    </source>
</evidence>
<evidence type="ECO:0000313" key="2">
    <source>
        <dbReference type="EMBL" id="MDN4484089.1"/>
    </source>
</evidence>
<reference evidence="2 5" key="2">
    <citation type="submission" date="2023-06" db="EMBL/GenBank/DDBJ databases">
        <title>SYSU T0a273.</title>
        <authorList>
            <person name="Gao L."/>
            <person name="Fang B.-Z."/>
            <person name="Li W.-J."/>
        </authorList>
    </citation>
    <scope>NUCLEOTIDE SEQUENCE [LARGE SCALE GENOMIC DNA]</scope>
    <source>
        <strain evidence="2 5">SYSU T0a273</strain>
    </source>
</reference>
<gene>
    <name evidence="2" type="ORF">QQ002_11110</name>
    <name evidence="3" type="ORF">QQX10_12115</name>
</gene>
<dbReference type="EMBL" id="JAUHPX010000008">
    <property type="protein sequence ID" value="MDN4488910.1"/>
    <property type="molecule type" value="Genomic_DNA"/>
</dbReference>
<dbReference type="RefSeq" id="WP_301121081.1">
    <property type="nucleotide sequence ID" value="NZ_JAUHPX010000008.1"/>
</dbReference>
<dbReference type="EMBL" id="JAUHQB010000008">
    <property type="protein sequence ID" value="MDN4484089.1"/>
    <property type="molecule type" value="Genomic_DNA"/>
</dbReference>
<keyword evidence="1" id="KW-0472">Membrane</keyword>
<comment type="caution">
    <text evidence="3">The sequence shown here is derived from an EMBL/GenBank/DDBJ whole genome shotgun (WGS) entry which is preliminary data.</text>
</comment>
<organism evidence="3 4">
    <name type="scientific">Demequina lignilytica</name>
    <dbReference type="NCBI Taxonomy" id="3051663"/>
    <lineage>
        <taxon>Bacteria</taxon>
        <taxon>Bacillati</taxon>
        <taxon>Actinomycetota</taxon>
        <taxon>Actinomycetes</taxon>
        <taxon>Micrococcales</taxon>
        <taxon>Demequinaceae</taxon>
        <taxon>Demequina</taxon>
    </lineage>
</organism>
<dbReference type="Proteomes" id="UP001172737">
    <property type="component" value="Unassembled WGS sequence"/>
</dbReference>
<protein>
    <submittedName>
        <fullName evidence="3">Uncharacterized protein</fullName>
    </submittedName>
</protein>
<evidence type="ECO:0000313" key="5">
    <source>
        <dbReference type="Proteomes" id="UP001172756"/>
    </source>
</evidence>
<proteinExistence type="predicted"/>
<feature type="transmembrane region" description="Helical" evidence="1">
    <location>
        <begin position="45"/>
        <end position="73"/>
    </location>
</feature>
<evidence type="ECO:0000313" key="3">
    <source>
        <dbReference type="EMBL" id="MDN4488910.1"/>
    </source>
</evidence>
<evidence type="ECO:0000256" key="1">
    <source>
        <dbReference type="SAM" id="Phobius"/>
    </source>
</evidence>
<name>A0AAW7M9R8_9MICO</name>
<dbReference type="AlphaFoldDB" id="A0AAW7M9R8"/>
<keyword evidence="1" id="KW-0812">Transmembrane</keyword>
<feature type="transmembrane region" description="Helical" evidence="1">
    <location>
        <begin position="9"/>
        <end position="33"/>
    </location>
</feature>
<keyword evidence="4" id="KW-1185">Reference proteome</keyword>
<keyword evidence="1" id="KW-1133">Transmembrane helix</keyword>
<reference evidence="3" key="1">
    <citation type="submission" date="2023-06" db="EMBL/GenBank/DDBJ databases">
        <title>Sysu t00039.</title>
        <authorList>
            <person name="Gao L."/>
            <person name="Fang B.-Z."/>
            <person name="Li W.-J."/>
        </authorList>
    </citation>
    <scope>NUCLEOTIDE SEQUENCE</scope>
    <source>
        <strain evidence="3">SYSU T00039</strain>
    </source>
</reference>
<dbReference type="Proteomes" id="UP001172756">
    <property type="component" value="Unassembled WGS sequence"/>
</dbReference>